<dbReference type="GO" id="GO:0005737">
    <property type="term" value="C:cytoplasm"/>
    <property type="evidence" value="ECO:0007669"/>
    <property type="project" value="UniProtKB-SubCell"/>
</dbReference>
<keyword evidence="7" id="KW-0013">ADP-ribosylation</keyword>
<evidence type="ECO:0000256" key="2">
    <source>
        <dbReference type="ARBA" id="ARBA00004496"/>
    </source>
</evidence>
<dbReference type="GO" id="GO:0003735">
    <property type="term" value="F:structural constituent of ribosome"/>
    <property type="evidence" value="ECO:0007669"/>
    <property type="project" value="InterPro"/>
</dbReference>
<comment type="function">
    <text evidence="11">Component of the 60S subunit of the ribosome. Ribosomal protein L40 is essential for translation of a subset of cellular transcripts, and especially for cap-dependent translation of vesicular stomatitis virus mRNAs.</text>
</comment>
<proteinExistence type="inferred from homology"/>
<dbReference type="Pfam" id="PF00240">
    <property type="entry name" value="ubiquitin"/>
    <property type="match status" value="1"/>
</dbReference>
<evidence type="ECO:0000256" key="12">
    <source>
        <dbReference type="ARBA" id="ARBA00032326"/>
    </source>
</evidence>
<keyword evidence="17" id="KW-1185">Reference proteome</keyword>
<accession>A0A8J6AA61</accession>
<evidence type="ECO:0000259" key="15">
    <source>
        <dbReference type="PROSITE" id="PS50053"/>
    </source>
</evidence>
<evidence type="ECO:0000256" key="6">
    <source>
        <dbReference type="ARBA" id="ARBA00022499"/>
    </source>
</evidence>
<dbReference type="InterPro" id="IPR029071">
    <property type="entry name" value="Ubiquitin-like_domsf"/>
</dbReference>
<keyword evidence="6" id="KW-1017">Isopeptide bond</keyword>
<reference evidence="16" key="1">
    <citation type="journal article" date="2021" name="Evol. Appl.">
        <title>The genome of the Pyrenean desman and the effects of bottlenecks and inbreeding on the genomic landscape of an endangered species.</title>
        <authorList>
            <person name="Escoda L."/>
            <person name="Castresana J."/>
        </authorList>
    </citation>
    <scope>NUCLEOTIDE SEQUENCE</scope>
    <source>
        <strain evidence="16">IBE-C5619</strain>
    </source>
</reference>
<dbReference type="InterPro" id="IPR050158">
    <property type="entry name" value="Ubiquitin_ubiquitin-like"/>
</dbReference>
<dbReference type="GO" id="GO:0006412">
    <property type="term" value="P:translation"/>
    <property type="evidence" value="ECO:0007669"/>
    <property type="project" value="InterPro"/>
</dbReference>
<keyword evidence="5" id="KW-0963">Cytoplasm</keyword>
<evidence type="ECO:0000256" key="13">
    <source>
        <dbReference type="ARBA" id="ARBA00035125"/>
    </source>
</evidence>
<evidence type="ECO:0000256" key="7">
    <source>
        <dbReference type="ARBA" id="ARBA00022765"/>
    </source>
</evidence>
<dbReference type="OrthoDB" id="428577at2759"/>
<comment type="similarity">
    <text evidence="3">In the N-terminal section; belongs to the ubiquitin family.</text>
</comment>
<dbReference type="GO" id="GO:1990904">
    <property type="term" value="C:ribonucleoprotein complex"/>
    <property type="evidence" value="ECO:0007669"/>
    <property type="project" value="UniProtKB-KW"/>
</dbReference>
<comment type="similarity">
    <text evidence="4">In the C-terminal section; belongs to the eukaryotic ribosomal protein eL40 family.</text>
</comment>
<dbReference type="Pfam" id="PF01020">
    <property type="entry name" value="Ribosomal_L40e"/>
    <property type="match status" value="1"/>
</dbReference>
<dbReference type="PANTHER" id="PTHR10666">
    <property type="entry name" value="UBIQUITIN"/>
    <property type="match status" value="1"/>
</dbReference>
<dbReference type="GO" id="GO:0005840">
    <property type="term" value="C:ribosome"/>
    <property type="evidence" value="ECO:0007669"/>
    <property type="project" value="UniProtKB-KW"/>
</dbReference>
<dbReference type="InterPro" id="IPR019956">
    <property type="entry name" value="Ubiquitin_dom"/>
</dbReference>
<dbReference type="AlphaFoldDB" id="A0A8J6AA61"/>
<dbReference type="InterPro" id="IPR000626">
    <property type="entry name" value="Ubiquitin-like_dom"/>
</dbReference>
<keyword evidence="8 16" id="KW-0689">Ribosomal protein</keyword>
<evidence type="ECO:0000256" key="3">
    <source>
        <dbReference type="ARBA" id="ARBA00008373"/>
    </source>
</evidence>
<comment type="subcellular location">
    <subcellularLocation>
        <location evidence="2">Cytoplasm</location>
    </subcellularLocation>
    <subcellularLocation>
        <location evidence="1">Nucleus</location>
    </subcellularLocation>
</comment>
<dbReference type="SUPFAM" id="SSF54236">
    <property type="entry name" value="Ubiquitin-like"/>
    <property type="match status" value="1"/>
</dbReference>
<comment type="subunit">
    <text evidence="13">Part of the 60S ribosomal subunit. Interacts with UBQLN1 (via UBA domain).</text>
</comment>
<comment type="caution">
    <text evidence="16">The sequence shown here is derived from an EMBL/GenBank/DDBJ whole genome shotgun (WGS) entry which is preliminary data.</text>
</comment>
<evidence type="ECO:0000256" key="4">
    <source>
        <dbReference type="ARBA" id="ARBA00010570"/>
    </source>
</evidence>
<dbReference type="Gene3D" id="4.10.1060.50">
    <property type="match status" value="1"/>
</dbReference>
<dbReference type="EMBL" id="JAGFMF010011737">
    <property type="protein sequence ID" value="KAG8514650.1"/>
    <property type="molecule type" value="Genomic_DNA"/>
</dbReference>
<protein>
    <recommendedName>
        <fullName evidence="14">Ubiquitin-ribosomal protein eL40 fusion protein</fullName>
    </recommendedName>
    <alternativeName>
        <fullName evidence="12">Ubiquitin A-52 residue ribosomal protein fusion product 1</fullName>
    </alternativeName>
</protein>
<dbReference type="PRINTS" id="PR00348">
    <property type="entry name" value="UBIQUITIN"/>
</dbReference>
<dbReference type="InterPro" id="IPR038587">
    <property type="entry name" value="Ribosomal_eL40_sf"/>
</dbReference>
<dbReference type="Proteomes" id="UP000700334">
    <property type="component" value="Unassembled WGS sequence"/>
</dbReference>
<dbReference type="SUPFAM" id="SSF57829">
    <property type="entry name" value="Zn-binding ribosomal proteins"/>
    <property type="match status" value="1"/>
</dbReference>
<gene>
    <name evidence="16" type="ORF">J0S82_010490</name>
</gene>
<sequence>MTSIPRTQDTLATANNILRKPTNAQRGKKSTTPTYRQVTAWVQDADLCEDSDGQDHHPPGGARDITENTKAKIQAKEGIPLDQQCQIFAGKQLKDGCTLSDYNIQRVCTVLGAMPEAGHHLAVPLPAGPEMQPDKMICYKCYARLHPQAVNCCKTRTSVGAPTNCASKKRSSKTP</sequence>
<evidence type="ECO:0000256" key="10">
    <source>
        <dbReference type="ARBA" id="ARBA00023274"/>
    </source>
</evidence>
<dbReference type="GO" id="GO:0005634">
    <property type="term" value="C:nucleus"/>
    <property type="evidence" value="ECO:0007669"/>
    <property type="project" value="UniProtKB-SubCell"/>
</dbReference>
<evidence type="ECO:0000256" key="5">
    <source>
        <dbReference type="ARBA" id="ARBA00022490"/>
    </source>
</evidence>
<evidence type="ECO:0000256" key="14">
    <source>
        <dbReference type="ARBA" id="ARBA00035298"/>
    </source>
</evidence>
<keyword evidence="9" id="KW-0539">Nucleus</keyword>
<dbReference type="InterPro" id="IPR001975">
    <property type="entry name" value="Ribosomal_eL40_dom"/>
</dbReference>
<organism evidence="16 17">
    <name type="scientific">Galemys pyrenaicus</name>
    <name type="common">Iberian desman</name>
    <name type="synonym">Pyrenean desman</name>
    <dbReference type="NCBI Taxonomy" id="202257"/>
    <lineage>
        <taxon>Eukaryota</taxon>
        <taxon>Metazoa</taxon>
        <taxon>Chordata</taxon>
        <taxon>Craniata</taxon>
        <taxon>Vertebrata</taxon>
        <taxon>Euteleostomi</taxon>
        <taxon>Mammalia</taxon>
        <taxon>Eutheria</taxon>
        <taxon>Laurasiatheria</taxon>
        <taxon>Eulipotyphla</taxon>
        <taxon>Talpidae</taxon>
        <taxon>Galemys</taxon>
    </lineage>
</organism>
<name>A0A8J6AA61_GALPY</name>
<keyword evidence="10" id="KW-0687">Ribonucleoprotein</keyword>
<evidence type="ECO:0000256" key="8">
    <source>
        <dbReference type="ARBA" id="ARBA00022980"/>
    </source>
</evidence>
<evidence type="ECO:0000256" key="9">
    <source>
        <dbReference type="ARBA" id="ARBA00023242"/>
    </source>
</evidence>
<evidence type="ECO:0000313" key="17">
    <source>
        <dbReference type="Proteomes" id="UP000700334"/>
    </source>
</evidence>
<evidence type="ECO:0000313" key="16">
    <source>
        <dbReference type="EMBL" id="KAG8514650.1"/>
    </source>
</evidence>
<dbReference type="Gene3D" id="3.10.20.90">
    <property type="entry name" value="Phosphatidylinositol 3-kinase Catalytic Subunit, Chain A, domain 1"/>
    <property type="match status" value="1"/>
</dbReference>
<feature type="domain" description="Ubiquitin-like" evidence="15">
    <location>
        <begin position="63"/>
        <end position="119"/>
    </location>
</feature>
<dbReference type="PROSITE" id="PS50053">
    <property type="entry name" value="UBIQUITIN_2"/>
    <property type="match status" value="1"/>
</dbReference>
<dbReference type="InterPro" id="IPR011332">
    <property type="entry name" value="Ribosomal_zn-bd"/>
</dbReference>
<evidence type="ECO:0000256" key="1">
    <source>
        <dbReference type="ARBA" id="ARBA00004123"/>
    </source>
</evidence>
<evidence type="ECO:0000256" key="11">
    <source>
        <dbReference type="ARBA" id="ARBA00029415"/>
    </source>
</evidence>